<accession>A0ABT9BHV5</accession>
<proteinExistence type="predicted"/>
<keyword evidence="3" id="KW-1185">Reference proteome</keyword>
<comment type="caution">
    <text evidence="2">The sequence shown here is derived from an EMBL/GenBank/DDBJ whole genome shotgun (WGS) entry which is preliminary data.</text>
</comment>
<protein>
    <submittedName>
        <fullName evidence="2">Uncharacterized protein</fullName>
    </submittedName>
</protein>
<gene>
    <name evidence="2" type="ORF">Q5H93_23975</name>
</gene>
<feature type="compositionally biased region" description="Low complexity" evidence="1">
    <location>
        <begin position="76"/>
        <end position="92"/>
    </location>
</feature>
<organism evidence="2 3">
    <name type="scientific">Hymenobacter aranciens</name>
    <dbReference type="NCBI Taxonomy" id="3063996"/>
    <lineage>
        <taxon>Bacteria</taxon>
        <taxon>Pseudomonadati</taxon>
        <taxon>Bacteroidota</taxon>
        <taxon>Cytophagia</taxon>
        <taxon>Cytophagales</taxon>
        <taxon>Hymenobacteraceae</taxon>
        <taxon>Hymenobacter</taxon>
    </lineage>
</organism>
<feature type="region of interest" description="Disordered" evidence="1">
    <location>
        <begin position="55"/>
        <end position="92"/>
    </location>
</feature>
<dbReference type="Proteomes" id="UP001176429">
    <property type="component" value="Unassembled WGS sequence"/>
</dbReference>
<evidence type="ECO:0000256" key="1">
    <source>
        <dbReference type="SAM" id="MobiDB-lite"/>
    </source>
</evidence>
<name>A0ABT9BHV5_9BACT</name>
<evidence type="ECO:0000313" key="2">
    <source>
        <dbReference type="EMBL" id="MDO7877816.1"/>
    </source>
</evidence>
<sequence>MLWLAAGVVCSTTPSLKRLGQYVGWRVALLSTAGQVVLAYSYTGPDLSTLRAEPAQPVRHNGRELDNDDFTGGEFRSLAPRPARLRAPPAGW</sequence>
<evidence type="ECO:0000313" key="3">
    <source>
        <dbReference type="Proteomes" id="UP001176429"/>
    </source>
</evidence>
<dbReference type="EMBL" id="JAUQSY010000028">
    <property type="protein sequence ID" value="MDO7877816.1"/>
    <property type="molecule type" value="Genomic_DNA"/>
</dbReference>
<dbReference type="RefSeq" id="WP_305009275.1">
    <property type="nucleotide sequence ID" value="NZ_JAUQSY010000028.1"/>
</dbReference>
<reference evidence="2" key="1">
    <citation type="submission" date="2023-07" db="EMBL/GenBank/DDBJ databases">
        <authorList>
            <person name="Kim M.K."/>
        </authorList>
    </citation>
    <scope>NUCLEOTIDE SEQUENCE</scope>
    <source>
        <strain evidence="2">ASUV-10-1</strain>
    </source>
</reference>